<sequence>MKKCDCVLCSFENPKVCSTAIIIKDQKMLVAKRAGSPFKGKWDFIGGYINKNESPEDAMKREIKEELGVNCKCRYLTSFCGTASYEGYGYPVLAMCYLVELSGKIKLNKKENSKLSWIPIKNLKTIAFDSNQKILKYVKSKFVCDLKGVRSLLKQLNPNIVFDEQSLYRATLNGYMSKVEKKGKLIGMGWIYPRQTLPWNNATIEDMIVDEKYRGQGLGEKILFDLIGWAKRNNIQIIELTTNPKRLAANSLYRKIGFQQFETNHYLLKLKK</sequence>
<dbReference type="PROSITE" id="PS51462">
    <property type="entry name" value="NUDIX"/>
    <property type="match status" value="1"/>
</dbReference>
<dbReference type="InterPro" id="IPR015797">
    <property type="entry name" value="NUDIX_hydrolase-like_dom_sf"/>
</dbReference>
<dbReference type="PROSITE" id="PS00893">
    <property type="entry name" value="NUDIX_BOX"/>
    <property type="match status" value="1"/>
</dbReference>
<dbReference type="InterPro" id="IPR016181">
    <property type="entry name" value="Acyl_CoA_acyltransferase"/>
</dbReference>
<feature type="domain" description="N-acetyltransferase" evidence="2">
    <location>
        <begin position="136"/>
        <end position="272"/>
    </location>
</feature>
<evidence type="ECO:0008006" key="6">
    <source>
        <dbReference type="Google" id="ProtNLM"/>
    </source>
</evidence>
<dbReference type="Pfam" id="PF00583">
    <property type="entry name" value="Acetyltransf_1"/>
    <property type="match status" value="1"/>
</dbReference>
<dbReference type="AlphaFoldDB" id="A0A1F8AS71"/>
<evidence type="ECO:0000313" key="5">
    <source>
        <dbReference type="Proteomes" id="UP000178603"/>
    </source>
</evidence>
<proteinExistence type="predicted"/>
<dbReference type="InterPro" id="IPR000182">
    <property type="entry name" value="GNAT_dom"/>
</dbReference>
<dbReference type="InterPro" id="IPR020084">
    <property type="entry name" value="NUDIX_hydrolase_CS"/>
</dbReference>
<gene>
    <name evidence="4" type="ORF">A3E44_02550</name>
</gene>
<reference evidence="4 5" key="1">
    <citation type="journal article" date="2016" name="Nat. Commun.">
        <title>Thousands of microbial genomes shed light on interconnected biogeochemical processes in an aquifer system.</title>
        <authorList>
            <person name="Anantharaman K."/>
            <person name="Brown C.T."/>
            <person name="Hug L.A."/>
            <person name="Sharon I."/>
            <person name="Castelle C.J."/>
            <person name="Probst A.J."/>
            <person name="Thomas B.C."/>
            <person name="Singh A."/>
            <person name="Wilkins M.J."/>
            <person name="Karaoz U."/>
            <person name="Brodie E.L."/>
            <person name="Williams K.H."/>
            <person name="Hubbard S.S."/>
            <person name="Banfield J.F."/>
        </authorList>
    </citation>
    <scope>NUCLEOTIDE SEQUENCE [LARGE SCALE GENOMIC DNA]</scope>
</reference>
<dbReference type="Gene3D" id="3.90.79.10">
    <property type="entry name" value="Nucleoside Triphosphate Pyrophosphohydrolase"/>
    <property type="match status" value="1"/>
</dbReference>
<evidence type="ECO:0000259" key="2">
    <source>
        <dbReference type="PROSITE" id="PS51186"/>
    </source>
</evidence>
<dbReference type="PANTHER" id="PTHR43736">
    <property type="entry name" value="ADP-RIBOSE PYROPHOSPHATASE"/>
    <property type="match status" value="1"/>
</dbReference>
<accession>A0A1F8AS71</accession>
<dbReference type="PROSITE" id="PS51186">
    <property type="entry name" value="GNAT"/>
    <property type="match status" value="1"/>
</dbReference>
<dbReference type="Gene3D" id="3.40.630.30">
    <property type="match status" value="1"/>
</dbReference>
<dbReference type="PANTHER" id="PTHR43736:SF1">
    <property type="entry name" value="DIHYDRONEOPTERIN TRIPHOSPHATE DIPHOSPHATASE"/>
    <property type="match status" value="1"/>
</dbReference>
<evidence type="ECO:0000259" key="3">
    <source>
        <dbReference type="PROSITE" id="PS51462"/>
    </source>
</evidence>
<dbReference type="InterPro" id="IPR000086">
    <property type="entry name" value="NUDIX_hydrolase_dom"/>
</dbReference>
<dbReference type="EMBL" id="MGGW01000012">
    <property type="protein sequence ID" value="OGM54614.1"/>
    <property type="molecule type" value="Genomic_DNA"/>
</dbReference>
<keyword evidence="1" id="KW-0378">Hydrolase</keyword>
<dbReference type="GO" id="GO:0016787">
    <property type="term" value="F:hydrolase activity"/>
    <property type="evidence" value="ECO:0007669"/>
    <property type="project" value="UniProtKB-KW"/>
</dbReference>
<dbReference type="CDD" id="cd04301">
    <property type="entry name" value="NAT_SF"/>
    <property type="match status" value="1"/>
</dbReference>
<comment type="caution">
    <text evidence="4">The sequence shown here is derived from an EMBL/GenBank/DDBJ whole genome shotgun (WGS) entry which is preliminary data.</text>
</comment>
<name>A0A1F8AS71_9BACT</name>
<dbReference type="SUPFAM" id="SSF55811">
    <property type="entry name" value="Nudix"/>
    <property type="match status" value="1"/>
</dbReference>
<evidence type="ECO:0000256" key="1">
    <source>
        <dbReference type="ARBA" id="ARBA00022801"/>
    </source>
</evidence>
<protein>
    <recommendedName>
        <fullName evidence="6">N-acetyltransferase domain-containing protein</fullName>
    </recommendedName>
</protein>
<dbReference type="Proteomes" id="UP000178603">
    <property type="component" value="Unassembled WGS sequence"/>
</dbReference>
<organism evidence="4 5">
    <name type="scientific">Candidatus Woesebacteria bacterium RIFCSPHIGHO2_12_FULL_41_24</name>
    <dbReference type="NCBI Taxonomy" id="1802510"/>
    <lineage>
        <taxon>Bacteria</taxon>
        <taxon>Candidatus Woeseibacteriota</taxon>
    </lineage>
</organism>
<dbReference type="GO" id="GO:0016747">
    <property type="term" value="F:acyltransferase activity, transferring groups other than amino-acyl groups"/>
    <property type="evidence" value="ECO:0007669"/>
    <property type="project" value="InterPro"/>
</dbReference>
<evidence type="ECO:0000313" key="4">
    <source>
        <dbReference type="EMBL" id="OGM54614.1"/>
    </source>
</evidence>
<dbReference type="Pfam" id="PF00293">
    <property type="entry name" value="NUDIX"/>
    <property type="match status" value="1"/>
</dbReference>
<feature type="domain" description="Nudix hydrolase" evidence="3">
    <location>
        <begin position="12"/>
        <end position="142"/>
    </location>
</feature>
<dbReference type="SUPFAM" id="SSF55729">
    <property type="entry name" value="Acyl-CoA N-acyltransferases (Nat)"/>
    <property type="match status" value="1"/>
</dbReference>
<dbReference type="CDD" id="cd04681">
    <property type="entry name" value="NUDIX_Hydrolase"/>
    <property type="match status" value="1"/>
</dbReference>